<gene>
    <name evidence="1" type="ORF">CON01_00565</name>
</gene>
<comment type="caution">
    <text evidence="1">The sequence shown here is derived from an EMBL/GenBank/DDBJ whole genome shotgun (WGS) entry which is preliminary data.</text>
</comment>
<dbReference type="EMBL" id="NVMD01000002">
    <property type="protein sequence ID" value="PED16375.1"/>
    <property type="molecule type" value="Genomic_DNA"/>
</dbReference>
<reference evidence="1 2" key="1">
    <citation type="submission" date="2017-09" db="EMBL/GenBank/DDBJ databases">
        <title>Large-scale bioinformatics analysis of Bacillus genomes uncovers conserved roles of natural products in bacterial physiology.</title>
        <authorList>
            <consortium name="Agbiome Team Llc"/>
            <person name="Bleich R.M."/>
            <person name="Grubbs K.J."/>
            <person name="Santa Maria K.C."/>
            <person name="Allen S.E."/>
            <person name="Farag S."/>
            <person name="Shank E.A."/>
            <person name="Bowers A."/>
        </authorList>
    </citation>
    <scope>NUCLEOTIDE SEQUENCE [LARGE SCALE GENOMIC DNA]</scope>
    <source>
        <strain evidence="1 2">AFS094940</strain>
    </source>
</reference>
<dbReference type="AlphaFoldDB" id="A0A9X6YIM1"/>
<evidence type="ECO:0000313" key="1">
    <source>
        <dbReference type="EMBL" id="PED16375.1"/>
    </source>
</evidence>
<organism evidence="1 2">
    <name type="scientific">Bacillus thuringiensis</name>
    <dbReference type="NCBI Taxonomy" id="1428"/>
    <lineage>
        <taxon>Bacteria</taxon>
        <taxon>Bacillati</taxon>
        <taxon>Bacillota</taxon>
        <taxon>Bacilli</taxon>
        <taxon>Bacillales</taxon>
        <taxon>Bacillaceae</taxon>
        <taxon>Bacillus</taxon>
        <taxon>Bacillus cereus group</taxon>
    </lineage>
</organism>
<protein>
    <submittedName>
        <fullName evidence="1">Uncharacterized protein</fullName>
    </submittedName>
</protein>
<sequence>MTNTTETKKKNFYKEGEIVQLKATKELVKVTAIDTKTHDATIAFKNGKTLTVKLWDIRKKPVRKAAKVDEIFFAKVREGAVIPTKRDEDAAYDFWASLEPETVVEDGVERQIHELFLPKGQVTVVPTGVASAMLKKFALNFTNEKSSIGSLGMITLGALVDSGYRNEIGLLIMPLVYDVLISSEVNEVEIVDGLEEGTKMITVPYNKAIAQAWVLPVPRTKSTELTYEELLKISSERQLGGFGSTDNKEMKR</sequence>
<accession>A0A9X6YIM1</accession>
<dbReference type="InterPro" id="IPR036157">
    <property type="entry name" value="dUTPase-like_sf"/>
</dbReference>
<evidence type="ECO:0000313" key="2">
    <source>
        <dbReference type="Proteomes" id="UP000220127"/>
    </source>
</evidence>
<dbReference type="Gene3D" id="2.70.40.10">
    <property type="match status" value="1"/>
</dbReference>
<proteinExistence type="predicted"/>
<name>A0A9X6YIM1_BACTU</name>
<dbReference type="RefSeq" id="WP_097876988.1">
    <property type="nucleotide sequence ID" value="NZ_NUIV01000047.1"/>
</dbReference>
<dbReference type="Proteomes" id="UP000220127">
    <property type="component" value="Unassembled WGS sequence"/>
</dbReference>
<dbReference type="SUPFAM" id="SSF51283">
    <property type="entry name" value="dUTPase-like"/>
    <property type="match status" value="1"/>
</dbReference>